<feature type="compositionally biased region" description="Low complexity" evidence="1">
    <location>
        <begin position="23"/>
        <end position="52"/>
    </location>
</feature>
<dbReference type="Gene3D" id="2.40.10.10">
    <property type="entry name" value="Trypsin-like serine proteases"/>
    <property type="match status" value="1"/>
</dbReference>
<feature type="domain" description="Peptidase S1" evidence="3">
    <location>
        <begin position="179"/>
        <end position="285"/>
    </location>
</feature>
<feature type="chain" id="PRO_5029824792" description="Peptidase S1 domain-containing protein" evidence="2">
    <location>
        <begin position="22"/>
        <end position="675"/>
    </location>
</feature>
<keyword evidence="5" id="KW-1185">Reference proteome</keyword>
<keyword evidence="2" id="KW-0732">Signal</keyword>
<dbReference type="InterPro" id="IPR001254">
    <property type="entry name" value="Trypsin_dom"/>
</dbReference>
<dbReference type="AlphaFoldDB" id="A0A7M7LRI1"/>
<proteinExistence type="predicted"/>
<feature type="region of interest" description="Disordered" evidence="1">
    <location>
        <begin position="528"/>
        <end position="600"/>
    </location>
</feature>
<dbReference type="InterPro" id="IPR009003">
    <property type="entry name" value="Peptidase_S1_PA"/>
</dbReference>
<protein>
    <recommendedName>
        <fullName evidence="3">Peptidase S1 domain-containing protein</fullName>
    </recommendedName>
</protein>
<sequence>MRVKIMLPLLWLLGYCADTIAGSERGSRSSSSTAAQAAPASLANRSQQQQASARERDFRPSSPWPDPTAVYKSADIGDEHLIGGRVTFFTPDDLIWKRRSVAAAIGKRRKKKWPREKPMKTWNSETRPGGRVSRNKRSAADWIDGDVDRTEDFLKMHALVVRDEDVPDCGHAADKVTKTRYFMCSGVILNEKHVLTSATCMNRAQIYEHHIDAELAVLIGALQENSYVIKIAHYEIHPHYVPDPNSIHHATYNVAVLTLSCSIPRKSAVIPKLPSNAFDDVGHMCCPDRCKLLTVIENSNNQHVIKKLQLKHLPSPRHIDDDDQDDGNDEEFMVRSFKKGQKNRNNSRTTKRPVSKQLGRKVRKRDKTPPQYFTKEVADKKKAKELETSKKESNNAHTIAASGNADIEIDWELIKKEIMANDVAAENKEKLSNFMKNSMSDIITKILESMTRYVARIDNTFPFFKNILKKNTPSTDDKISEKISDLMGKKVLKLALRELYIIPKENNDPEDEHLKNKGDLQLKDNLRNINTDKDNAGTDAKVEDDEAKGTDSKVDDADSKAETDSKNDLTNDAITTIKNEKEVTTKENPSNIDNVENPNDISVDYKPKENSEPESLLEKNVYCPPLGSPIISNNTLVALIAYTCDDAQSWVEWKYFDVIGSIKWIRTEMTKEYLE</sequence>
<name>A0A7M7LRI1_NASVI</name>
<dbReference type="InterPro" id="IPR043504">
    <property type="entry name" value="Peptidase_S1_PA_chymotrypsin"/>
</dbReference>
<dbReference type="Pfam" id="PF00089">
    <property type="entry name" value="Trypsin"/>
    <property type="match status" value="1"/>
</dbReference>
<dbReference type="GO" id="GO:0006508">
    <property type="term" value="P:proteolysis"/>
    <property type="evidence" value="ECO:0007669"/>
    <property type="project" value="InterPro"/>
</dbReference>
<evidence type="ECO:0000256" key="1">
    <source>
        <dbReference type="SAM" id="MobiDB-lite"/>
    </source>
</evidence>
<organism evidence="4 5">
    <name type="scientific">Nasonia vitripennis</name>
    <name type="common">Parasitic wasp</name>
    <dbReference type="NCBI Taxonomy" id="7425"/>
    <lineage>
        <taxon>Eukaryota</taxon>
        <taxon>Metazoa</taxon>
        <taxon>Ecdysozoa</taxon>
        <taxon>Arthropoda</taxon>
        <taxon>Hexapoda</taxon>
        <taxon>Insecta</taxon>
        <taxon>Pterygota</taxon>
        <taxon>Neoptera</taxon>
        <taxon>Endopterygota</taxon>
        <taxon>Hymenoptera</taxon>
        <taxon>Apocrita</taxon>
        <taxon>Proctotrupomorpha</taxon>
        <taxon>Chalcidoidea</taxon>
        <taxon>Pteromalidae</taxon>
        <taxon>Pteromalinae</taxon>
        <taxon>Nasonia</taxon>
    </lineage>
</organism>
<feature type="compositionally biased region" description="Basic residues" evidence="1">
    <location>
        <begin position="349"/>
        <end position="366"/>
    </location>
</feature>
<evidence type="ECO:0000259" key="3">
    <source>
        <dbReference type="Pfam" id="PF00089"/>
    </source>
</evidence>
<feature type="compositionally biased region" description="Polar residues" evidence="1">
    <location>
        <begin position="586"/>
        <end position="600"/>
    </location>
</feature>
<feature type="region of interest" description="Disordered" evidence="1">
    <location>
        <begin position="336"/>
        <end position="391"/>
    </location>
</feature>
<evidence type="ECO:0000256" key="2">
    <source>
        <dbReference type="SAM" id="SignalP"/>
    </source>
</evidence>
<evidence type="ECO:0000313" key="4">
    <source>
        <dbReference type="EnsemblMetazoa" id="XP_008211345"/>
    </source>
</evidence>
<feature type="compositionally biased region" description="Basic and acidic residues" evidence="1">
    <location>
        <begin position="376"/>
        <end position="391"/>
    </location>
</feature>
<accession>A0A7M7LRI1</accession>
<feature type="compositionally biased region" description="Basic and acidic residues" evidence="1">
    <location>
        <begin position="547"/>
        <end position="569"/>
    </location>
</feature>
<evidence type="ECO:0000313" key="5">
    <source>
        <dbReference type="Proteomes" id="UP000002358"/>
    </source>
</evidence>
<dbReference type="KEGG" id="nvi:100679922"/>
<dbReference type="RefSeq" id="XP_008211345.1">
    <property type="nucleotide sequence ID" value="XM_008213123.4"/>
</dbReference>
<dbReference type="GO" id="GO:0004252">
    <property type="term" value="F:serine-type endopeptidase activity"/>
    <property type="evidence" value="ECO:0007669"/>
    <property type="project" value="InterPro"/>
</dbReference>
<feature type="signal peptide" evidence="2">
    <location>
        <begin position="1"/>
        <end position="21"/>
    </location>
</feature>
<dbReference type="InParanoid" id="A0A7M7LRI1"/>
<dbReference type="EnsemblMetazoa" id="XM_008213123">
    <property type="protein sequence ID" value="XP_008211345"/>
    <property type="gene ID" value="LOC100679922"/>
</dbReference>
<dbReference type="GeneID" id="100679922"/>
<feature type="region of interest" description="Disordered" evidence="1">
    <location>
        <begin position="107"/>
        <end position="137"/>
    </location>
</feature>
<feature type="region of interest" description="Disordered" evidence="1">
    <location>
        <begin position="23"/>
        <end position="70"/>
    </location>
</feature>
<dbReference type="SUPFAM" id="SSF50494">
    <property type="entry name" value="Trypsin-like serine proteases"/>
    <property type="match status" value="1"/>
</dbReference>
<dbReference type="OrthoDB" id="7726766at2759"/>
<reference evidence="4" key="1">
    <citation type="submission" date="2021-01" db="UniProtKB">
        <authorList>
            <consortium name="EnsemblMetazoa"/>
        </authorList>
    </citation>
    <scope>IDENTIFICATION</scope>
</reference>
<dbReference type="Proteomes" id="UP000002358">
    <property type="component" value="Chromosome 4"/>
</dbReference>